<reference evidence="1 2" key="1">
    <citation type="journal article" date="2012" name="Front. Microbiol.">
        <title>Draft Genome Sequence of the Virulent Strain 01-B526 of the Fish Pathogen Aeromonas salmonicida.</title>
        <authorList>
            <person name="Charette S.J."/>
            <person name="Brochu F."/>
            <person name="Boyle B."/>
            <person name="Filion G."/>
            <person name="Tanaka K.H."/>
            <person name="Derome N."/>
        </authorList>
    </citation>
    <scope>NUCLEOTIDE SEQUENCE [LARGE SCALE GENOMIC DNA]</scope>
    <source>
        <strain evidence="1 2">01-B526</strain>
    </source>
</reference>
<keyword evidence="1" id="KW-0067">ATP-binding</keyword>
<comment type="caution">
    <text evidence="1">The sequence shown here is derived from an EMBL/GenBank/DDBJ whole genome shotgun (WGS) entry which is preliminary data.</text>
</comment>
<sequence length="39" mass="4472">MELNFEGIGQQSRVQIQFDDVGAKLLVTTYAWQQSPLFL</sequence>
<organism evidence="1 2">
    <name type="scientific">Aeromonas salmonicida subsp. salmonicida 01-B526</name>
    <dbReference type="NCBI Taxonomy" id="1076135"/>
    <lineage>
        <taxon>Bacteria</taxon>
        <taxon>Pseudomonadati</taxon>
        <taxon>Pseudomonadota</taxon>
        <taxon>Gammaproteobacteria</taxon>
        <taxon>Aeromonadales</taxon>
        <taxon>Aeromonadaceae</taxon>
        <taxon>Aeromonas</taxon>
    </lineage>
</organism>
<keyword evidence="2" id="KW-1185">Reference proteome</keyword>
<name>A0ABP2MW25_AERSS</name>
<gene>
    <name evidence="1" type="ORF">IYQ_20386</name>
</gene>
<keyword evidence="1" id="KW-0547">Nucleotide-binding</keyword>
<evidence type="ECO:0000313" key="2">
    <source>
        <dbReference type="Proteomes" id="UP000006428"/>
    </source>
</evidence>
<accession>A0ABP2MW25</accession>
<protein>
    <submittedName>
        <fullName evidence="1">DNA helicase II</fullName>
    </submittedName>
</protein>
<dbReference type="RefSeq" id="WP_005320028.1">
    <property type="nucleotide sequence ID" value="NZ_AGVO01000079.1"/>
</dbReference>
<dbReference type="GO" id="GO:0004386">
    <property type="term" value="F:helicase activity"/>
    <property type="evidence" value="ECO:0007669"/>
    <property type="project" value="UniProtKB-KW"/>
</dbReference>
<proteinExistence type="predicted"/>
<dbReference type="EMBL" id="AGVO01000079">
    <property type="protein sequence ID" value="EHI50761.1"/>
    <property type="molecule type" value="Genomic_DNA"/>
</dbReference>
<dbReference type="Proteomes" id="UP000006428">
    <property type="component" value="Unassembled WGS sequence"/>
</dbReference>
<keyword evidence="1" id="KW-0378">Hydrolase</keyword>
<keyword evidence="1" id="KW-0347">Helicase</keyword>
<evidence type="ECO:0000313" key="1">
    <source>
        <dbReference type="EMBL" id="EHI50761.1"/>
    </source>
</evidence>